<dbReference type="Proteomes" id="UP000563151">
    <property type="component" value="Unassembled WGS sequence"/>
</dbReference>
<dbReference type="Pfam" id="PF14124">
    <property type="entry name" value="DUF4291"/>
    <property type="match status" value="1"/>
</dbReference>
<reference evidence="1 2" key="1">
    <citation type="submission" date="2020-04" db="EMBL/GenBank/DDBJ databases">
        <title>Genomic insights into acetone-butanol-ethanol (ABE) fermentation by sequencing solventogenic clostridia strains.</title>
        <authorList>
            <person name="Brown S."/>
        </authorList>
    </citation>
    <scope>NUCLEOTIDE SEQUENCE [LARGE SCALE GENOMIC DNA]</scope>
    <source>
        <strain evidence="1 2">DJ011</strain>
    </source>
</reference>
<organism evidence="1 2">
    <name type="scientific">Clostridium tetanomorphum</name>
    <dbReference type="NCBI Taxonomy" id="1553"/>
    <lineage>
        <taxon>Bacteria</taxon>
        <taxon>Bacillati</taxon>
        <taxon>Bacillota</taxon>
        <taxon>Clostridia</taxon>
        <taxon>Eubacteriales</taxon>
        <taxon>Clostridiaceae</taxon>
        <taxon>Clostridium</taxon>
    </lineage>
</organism>
<proteinExistence type="predicted"/>
<dbReference type="EMBL" id="JAAZWO010000015">
    <property type="protein sequence ID" value="MBC2398507.1"/>
    <property type="molecule type" value="Genomic_DNA"/>
</dbReference>
<name>A0A923E8H3_CLOTT</name>
<dbReference type="AlphaFoldDB" id="A0A923E8H3"/>
<evidence type="ECO:0000313" key="1">
    <source>
        <dbReference type="EMBL" id="MBC2398507.1"/>
    </source>
</evidence>
<accession>A0A923E8H3</accession>
<keyword evidence="2" id="KW-1185">Reference proteome</keyword>
<dbReference type="InterPro" id="IPR025633">
    <property type="entry name" value="DUF4291"/>
</dbReference>
<gene>
    <name evidence="1" type="ORF">HGG79_12095</name>
</gene>
<protein>
    <submittedName>
        <fullName evidence="1">DUF4291 domain-containing protein</fullName>
    </submittedName>
</protein>
<sequence>MNEIIDNKILAQFDEHTIKVYQAYNTKIADEAVRLGAFGQQFITDYVNNVSEPI</sequence>
<evidence type="ECO:0000313" key="2">
    <source>
        <dbReference type="Proteomes" id="UP000563151"/>
    </source>
</evidence>
<comment type="caution">
    <text evidence="1">The sequence shown here is derived from an EMBL/GenBank/DDBJ whole genome shotgun (WGS) entry which is preliminary data.</text>
</comment>